<evidence type="ECO:0000256" key="8">
    <source>
        <dbReference type="ARBA" id="ARBA00022989"/>
    </source>
</evidence>
<evidence type="ECO:0000256" key="10">
    <source>
        <dbReference type="RuleBase" id="RU363110"/>
    </source>
</evidence>
<evidence type="ECO:0000256" key="7">
    <source>
        <dbReference type="ARBA" id="ARBA00022824"/>
    </source>
</evidence>
<keyword evidence="6" id="KW-0812">Transmembrane</keyword>
<evidence type="ECO:0000256" key="3">
    <source>
        <dbReference type="ARBA" id="ARBA00008715"/>
    </source>
</evidence>
<protein>
    <recommendedName>
        <fullName evidence="10">Alpha-1,3-glucosyltransferase</fullName>
        <ecNumber evidence="10">2.4.1.-</ecNumber>
    </recommendedName>
</protein>
<evidence type="ECO:0000256" key="6">
    <source>
        <dbReference type="ARBA" id="ARBA00022692"/>
    </source>
</evidence>
<comment type="similarity">
    <text evidence="3 10">Belongs to the ALG6/ALG8 glucosyltransferase family.</text>
</comment>
<evidence type="ECO:0000256" key="4">
    <source>
        <dbReference type="ARBA" id="ARBA00022676"/>
    </source>
</evidence>
<comment type="pathway">
    <text evidence="2 10">Protein modification; protein glycosylation.</text>
</comment>
<dbReference type="SUPFAM" id="SSF48403">
    <property type="entry name" value="Ankyrin repeat"/>
    <property type="match status" value="1"/>
</dbReference>
<evidence type="ECO:0000313" key="12">
    <source>
        <dbReference type="Proteomes" id="UP000828251"/>
    </source>
</evidence>
<keyword evidence="4 10" id="KW-0328">Glycosyltransferase</keyword>
<dbReference type="PANTHER" id="PTHR12413">
    <property type="entry name" value="DOLICHYL GLYCOSYLTRANSFERASE"/>
    <property type="match status" value="1"/>
</dbReference>
<dbReference type="GO" id="GO:0005789">
    <property type="term" value="C:endoplasmic reticulum membrane"/>
    <property type="evidence" value="ECO:0007669"/>
    <property type="project" value="UniProtKB-SubCell"/>
</dbReference>
<evidence type="ECO:0000313" key="11">
    <source>
        <dbReference type="EMBL" id="KAH1107360.1"/>
    </source>
</evidence>
<dbReference type="PANTHER" id="PTHR12413:SF1">
    <property type="entry name" value="DOLICHYL PYROPHOSPHATE MAN9GLCNAC2 ALPHA-1,3-GLUCOSYLTRANSFERASE"/>
    <property type="match status" value="1"/>
</dbReference>
<dbReference type="Pfam" id="PF03155">
    <property type="entry name" value="Alg6_Alg8"/>
    <property type="match status" value="1"/>
</dbReference>
<gene>
    <name evidence="11" type="ORF">J1N35_011128</name>
</gene>
<dbReference type="Proteomes" id="UP000828251">
    <property type="component" value="Unassembled WGS sequence"/>
</dbReference>
<evidence type="ECO:0000256" key="5">
    <source>
        <dbReference type="ARBA" id="ARBA00022679"/>
    </source>
</evidence>
<evidence type="ECO:0000256" key="1">
    <source>
        <dbReference type="ARBA" id="ARBA00004477"/>
    </source>
</evidence>
<dbReference type="EC" id="2.4.1.-" evidence="10"/>
<keyword evidence="5 10" id="KW-0808">Transferase</keyword>
<accession>A0A9D3W3G3</accession>
<comment type="subcellular location">
    <subcellularLocation>
        <location evidence="1 10">Endoplasmic reticulum membrane</location>
        <topology evidence="1 10">Multi-pass membrane protein</topology>
    </subcellularLocation>
</comment>
<keyword evidence="7 10" id="KW-0256">Endoplasmic reticulum</keyword>
<evidence type="ECO:0000256" key="9">
    <source>
        <dbReference type="ARBA" id="ARBA00023136"/>
    </source>
</evidence>
<sequence>MSLILVFCFALVYCSMRFGIGQNSDVAWHIAMILLNLCLILIDHGHFQYNCISLGLTIAAIAAALSQKDLVASCYIVLLLTINRWGNTPLYEARMCGNKNLIKLLEDVKSTQL</sequence>
<proteinExistence type="inferred from homology"/>
<comment type="caution">
    <text evidence="11">The sequence shown here is derived from an EMBL/GenBank/DDBJ whole genome shotgun (WGS) entry which is preliminary data.</text>
</comment>
<dbReference type="InterPro" id="IPR004856">
    <property type="entry name" value="Glyco_trans_ALG6/ALG8"/>
</dbReference>
<dbReference type="EMBL" id="JAIQCV010000004">
    <property type="protein sequence ID" value="KAH1107360.1"/>
    <property type="molecule type" value="Genomic_DNA"/>
</dbReference>
<dbReference type="GO" id="GO:0042281">
    <property type="term" value="F:dolichyl pyrophosphate Man9GlcNAc2 alpha-1,3-glucosyltransferase activity"/>
    <property type="evidence" value="ECO:0007669"/>
    <property type="project" value="TreeGrafter"/>
</dbReference>
<dbReference type="AlphaFoldDB" id="A0A9D3W3G3"/>
<dbReference type="OrthoDB" id="4983at2759"/>
<keyword evidence="9" id="KW-0472">Membrane</keyword>
<keyword evidence="8" id="KW-1133">Transmembrane helix</keyword>
<organism evidence="11 12">
    <name type="scientific">Gossypium stocksii</name>
    <dbReference type="NCBI Taxonomy" id="47602"/>
    <lineage>
        <taxon>Eukaryota</taxon>
        <taxon>Viridiplantae</taxon>
        <taxon>Streptophyta</taxon>
        <taxon>Embryophyta</taxon>
        <taxon>Tracheophyta</taxon>
        <taxon>Spermatophyta</taxon>
        <taxon>Magnoliopsida</taxon>
        <taxon>eudicotyledons</taxon>
        <taxon>Gunneridae</taxon>
        <taxon>Pentapetalae</taxon>
        <taxon>rosids</taxon>
        <taxon>malvids</taxon>
        <taxon>Malvales</taxon>
        <taxon>Malvaceae</taxon>
        <taxon>Malvoideae</taxon>
        <taxon>Gossypium</taxon>
    </lineage>
</organism>
<dbReference type="InterPro" id="IPR036770">
    <property type="entry name" value="Ankyrin_rpt-contain_sf"/>
</dbReference>
<keyword evidence="12" id="KW-1185">Reference proteome</keyword>
<evidence type="ECO:0000256" key="2">
    <source>
        <dbReference type="ARBA" id="ARBA00004922"/>
    </source>
</evidence>
<name>A0A9D3W3G3_9ROSI</name>
<reference evidence="11 12" key="1">
    <citation type="journal article" date="2021" name="Plant Biotechnol. J.">
        <title>Multi-omics assisted identification of the key and species-specific regulatory components of drought-tolerant mechanisms in Gossypium stocksii.</title>
        <authorList>
            <person name="Yu D."/>
            <person name="Ke L."/>
            <person name="Zhang D."/>
            <person name="Wu Y."/>
            <person name="Sun Y."/>
            <person name="Mei J."/>
            <person name="Sun J."/>
            <person name="Sun Y."/>
        </authorList>
    </citation>
    <scope>NUCLEOTIDE SEQUENCE [LARGE SCALE GENOMIC DNA]</scope>
    <source>
        <strain evidence="12">cv. E1</strain>
        <tissue evidence="11">Leaf</tissue>
    </source>
</reference>